<dbReference type="PROSITE" id="PS50231">
    <property type="entry name" value="RICIN_B_LECTIN"/>
    <property type="match status" value="1"/>
</dbReference>
<evidence type="ECO:0000256" key="1">
    <source>
        <dbReference type="SAM" id="SignalP"/>
    </source>
</evidence>
<dbReference type="InterPro" id="IPR000772">
    <property type="entry name" value="Ricin_B_lectin"/>
</dbReference>
<organism evidence="3 4">
    <name type="scientific">Haliscomenobacter hydrossis (strain ATCC 27775 / DSM 1100 / LMG 10767 / O)</name>
    <dbReference type="NCBI Taxonomy" id="760192"/>
    <lineage>
        <taxon>Bacteria</taxon>
        <taxon>Pseudomonadati</taxon>
        <taxon>Bacteroidota</taxon>
        <taxon>Saprospiria</taxon>
        <taxon>Saprospirales</taxon>
        <taxon>Haliscomenobacteraceae</taxon>
        <taxon>Haliscomenobacter</taxon>
    </lineage>
</organism>
<proteinExistence type="predicted"/>
<dbReference type="Proteomes" id="UP000008461">
    <property type="component" value="Chromosome"/>
</dbReference>
<dbReference type="Pfam" id="PF19193">
    <property type="entry name" value="Tectonin"/>
    <property type="match status" value="1"/>
</dbReference>
<keyword evidence="4" id="KW-1185">Reference proteome</keyword>
<accession>F4KTP8</accession>
<evidence type="ECO:0000313" key="3">
    <source>
        <dbReference type="EMBL" id="AEE53422.1"/>
    </source>
</evidence>
<dbReference type="SMART" id="SM00458">
    <property type="entry name" value="RICIN"/>
    <property type="match status" value="1"/>
</dbReference>
<sequence>MKKQFIWALCCLWSITAYSQAATLDDYFYIKSECGKYLTVQSSSGNAGSPIVLSEFNNTLAQQWKFVLAEGTDNIFYITSATTGNRVLDVIWGKDADGTRVQLWNKMDAKAQKWYLNNEHGAGVEGKYTIQTLVNVPGDIRNFKNLDKGGGPCDNGTPIMIWTKNTTSAQKWYLVKVVPKGGENINNPQDSRKRIGDWVLYPGAANDLAAGGPQNDLYVTGWIGRPIEVGGNTSDGLIYKWDNNIKNWKEIGGTATRIAVDKRGLPWVVNVAGGIFQRNPQNTNWIQMPGRARDIGAGANGEVWIIGTNPLSGGYGIFRWRPLRMPVGSGVDPNGWEAVDGAAVRITVDASGNPWVVNSAGSIFRRQNNQWIALPGSAKDIAAGANGEIYVVGTSMTNNSNIYYWNANANQWEVVGGVARNIAVGTTAVKPFVTNDVGQIWAKYLEP</sequence>
<dbReference type="SUPFAM" id="SSF101898">
    <property type="entry name" value="NHL repeat"/>
    <property type="match status" value="1"/>
</dbReference>
<feature type="signal peptide" evidence="1">
    <location>
        <begin position="1"/>
        <end position="21"/>
    </location>
</feature>
<feature type="chain" id="PRO_5003317095" evidence="1">
    <location>
        <begin position="22"/>
        <end position="447"/>
    </location>
</feature>
<dbReference type="Pfam" id="PF14200">
    <property type="entry name" value="RicinB_lectin_2"/>
    <property type="match status" value="1"/>
</dbReference>
<dbReference type="eggNOG" id="ENOG50332SX">
    <property type="taxonomic scope" value="Bacteria"/>
</dbReference>
<feature type="domain" description="Ricin B lectin" evidence="2">
    <location>
        <begin position="25"/>
        <end position="175"/>
    </location>
</feature>
<dbReference type="AlphaFoldDB" id="F4KTP8"/>
<dbReference type="Gene3D" id="2.80.10.50">
    <property type="match status" value="3"/>
</dbReference>
<dbReference type="SUPFAM" id="SSF50370">
    <property type="entry name" value="Ricin B-like lectins"/>
    <property type="match status" value="1"/>
</dbReference>
<dbReference type="STRING" id="760192.Halhy_5598"/>
<dbReference type="HOGENOM" id="CLU_612186_0_0_10"/>
<gene>
    <name evidence="3" type="ordered locus">Halhy_5598</name>
</gene>
<dbReference type="OrthoDB" id="785995at2"/>
<dbReference type="RefSeq" id="WP_013767951.1">
    <property type="nucleotide sequence ID" value="NC_015510.1"/>
</dbReference>
<evidence type="ECO:0000259" key="2">
    <source>
        <dbReference type="SMART" id="SM00458"/>
    </source>
</evidence>
<dbReference type="CDD" id="cd00161">
    <property type="entry name" value="beta-trefoil_Ricin-like"/>
    <property type="match status" value="1"/>
</dbReference>
<protein>
    <submittedName>
        <fullName evidence="3">Ricin B lectin</fullName>
    </submittedName>
</protein>
<dbReference type="EMBL" id="CP002691">
    <property type="protein sequence ID" value="AEE53422.1"/>
    <property type="molecule type" value="Genomic_DNA"/>
</dbReference>
<dbReference type="KEGG" id="hhy:Halhy_5598"/>
<name>F4KTP8_HALH1</name>
<reference evidence="3 4" key="1">
    <citation type="journal article" date="2011" name="Stand. Genomic Sci.">
        <title>Complete genome sequence of Haliscomenobacter hydrossis type strain (O).</title>
        <authorList>
            <consortium name="US DOE Joint Genome Institute (JGI-PGF)"/>
            <person name="Daligault H."/>
            <person name="Lapidus A."/>
            <person name="Zeytun A."/>
            <person name="Nolan M."/>
            <person name="Lucas S."/>
            <person name="Del Rio T.G."/>
            <person name="Tice H."/>
            <person name="Cheng J.F."/>
            <person name="Tapia R."/>
            <person name="Han C."/>
            <person name="Goodwin L."/>
            <person name="Pitluck S."/>
            <person name="Liolios K."/>
            <person name="Pagani I."/>
            <person name="Ivanova N."/>
            <person name="Huntemann M."/>
            <person name="Mavromatis K."/>
            <person name="Mikhailova N."/>
            <person name="Pati A."/>
            <person name="Chen A."/>
            <person name="Palaniappan K."/>
            <person name="Land M."/>
            <person name="Hauser L."/>
            <person name="Brambilla E.M."/>
            <person name="Rohde M."/>
            <person name="Verbarg S."/>
            <person name="Goker M."/>
            <person name="Bristow J."/>
            <person name="Eisen J.A."/>
            <person name="Markowitz V."/>
            <person name="Hugenholtz P."/>
            <person name="Kyrpides N.C."/>
            <person name="Klenk H.P."/>
            <person name="Woyke T."/>
        </authorList>
    </citation>
    <scope>NUCLEOTIDE SEQUENCE [LARGE SCALE GENOMIC DNA]</scope>
    <source>
        <strain evidence="4">ATCC 27775 / DSM 1100 / LMG 10767 / O</strain>
    </source>
</reference>
<keyword evidence="1" id="KW-0732">Signal</keyword>
<evidence type="ECO:0000313" key="4">
    <source>
        <dbReference type="Proteomes" id="UP000008461"/>
    </source>
</evidence>
<dbReference type="SMART" id="SM00706">
    <property type="entry name" value="TECPR"/>
    <property type="match status" value="5"/>
</dbReference>
<dbReference type="InterPro" id="IPR035992">
    <property type="entry name" value="Ricin_B-like_lectins"/>
</dbReference>
<reference key="2">
    <citation type="submission" date="2011-04" db="EMBL/GenBank/DDBJ databases">
        <title>Complete sequence of chromosome of Haliscomenobacter hydrossis DSM 1100.</title>
        <authorList>
            <consortium name="US DOE Joint Genome Institute (JGI-PGF)"/>
            <person name="Lucas S."/>
            <person name="Han J."/>
            <person name="Lapidus A."/>
            <person name="Bruce D."/>
            <person name="Goodwin L."/>
            <person name="Pitluck S."/>
            <person name="Peters L."/>
            <person name="Kyrpides N."/>
            <person name="Mavromatis K."/>
            <person name="Ivanova N."/>
            <person name="Ovchinnikova G."/>
            <person name="Pagani I."/>
            <person name="Daligault H."/>
            <person name="Detter J.C."/>
            <person name="Han C."/>
            <person name="Land M."/>
            <person name="Hauser L."/>
            <person name="Markowitz V."/>
            <person name="Cheng J.-F."/>
            <person name="Hugenholtz P."/>
            <person name="Woyke T."/>
            <person name="Wu D."/>
            <person name="Verbarg S."/>
            <person name="Frueling A."/>
            <person name="Brambilla E."/>
            <person name="Klenk H.-P."/>
            <person name="Eisen J.A."/>
        </authorList>
    </citation>
    <scope>NUCLEOTIDE SEQUENCE</scope>
    <source>
        <strain>DSM 1100</strain>
    </source>
</reference>
<dbReference type="InterPro" id="IPR006624">
    <property type="entry name" value="Beta-propeller_rpt_TECPR"/>
</dbReference>